<dbReference type="OrthoDB" id="30179at2759"/>
<evidence type="ECO:0000256" key="2">
    <source>
        <dbReference type="ARBA" id="ARBA00022664"/>
    </source>
</evidence>
<dbReference type="InterPro" id="IPR006973">
    <property type="entry name" value="Cwf_Cwc_15"/>
</dbReference>
<feature type="compositionally biased region" description="Polar residues" evidence="4">
    <location>
        <begin position="13"/>
        <end position="24"/>
    </location>
</feature>
<feature type="compositionally biased region" description="Basic and acidic residues" evidence="4">
    <location>
        <begin position="125"/>
        <end position="161"/>
    </location>
</feature>
<accession>A0A812HXU7</accession>
<sequence length="224" mass="25795">MTTAHRPTWNAAIASNSNPGGNMMVAQTTKINNRDAATFKKMKFRQAGQGLLEDRGSRADLTEDLERREKAAKDEREGRTKEKKRPSLEDNPFPEDADEELPSEDEKEEEAEDEDDDDDDDDAEELMRELAKIKKEREEEEEAKKALQAKQDKRAQRDEVMKGNPLLAEGTDVSLKRRWDDDTVFKNQARTAPKVKQRYINDAVRSDFHKKFLSKYVWVDGVAH</sequence>
<gene>
    <name evidence="5" type="primary">cwc-15</name>
    <name evidence="5" type="ORF">SNAT2548_LOCUS2104</name>
</gene>
<dbReference type="PANTHER" id="PTHR12718">
    <property type="entry name" value="CELL CYCLE CONTROL PROTEIN CWF15"/>
    <property type="match status" value="1"/>
</dbReference>
<comment type="similarity">
    <text evidence="1">Belongs to the CWC15 family.</text>
</comment>
<evidence type="ECO:0000256" key="4">
    <source>
        <dbReference type="SAM" id="MobiDB-lite"/>
    </source>
</evidence>
<evidence type="ECO:0000313" key="6">
    <source>
        <dbReference type="Proteomes" id="UP000604046"/>
    </source>
</evidence>
<protein>
    <submittedName>
        <fullName evidence="5">Cwc-15 protein</fullName>
    </submittedName>
</protein>
<dbReference type="Pfam" id="PF04889">
    <property type="entry name" value="Cwf_Cwc_15"/>
    <property type="match status" value="1"/>
</dbReference>
<dbReference type="GO" id="GO:0045292">
    <property type="term" value="P:mRNA cis splicing, via spliceosome"/>
    <property type="evidence" value="ECO:0007669"/>
    <property type="project" value="TreeGrafter"/>
</dbReference>
<organism evidence="5 6">
    <name type="scientific">Symbiodinium natans</name>
    <dbReference type="NCBI Taxonomy" id="878477"/>
    <lineage>
        <taxon>Eukaryota</taxon>
        <taxon>Sar</taxon>
        <taxon>Alveolata</taxon>
        <taxon>Dinophyceae</taxon>
        <taxon>Suessiales</taxon>
        <taxon>Symbiodiniaceae</taxon>
        <taxon>Symbiodinium</taxon>
    </lineage>
</organism>
<keyword evidence="3" id="KW-0508">mRNA splicing</keyword>
<proteinExistence type="inferred from homology"/>
<dbReference type="PANTHER" id="PTHR12718:SF2">
    <property type="entry name" value="SPLICEOSOME-ASSOCIATED PROTEIN CWC15 HOMOLOG"/>
    <property type="match status" value="1"/>
</dbReference>
<dbReference type="AlphaFoldDB" id="A0A812HXU7"/>
<feature type="compositionally biased region" description="Basic and acidic residues" evidence="4">
    <location>
        <begin position="52"/>
        <end position="88"/>
    </location>
</feature>
<dbReference type="GO" id="GO:0003723">
    <property type="term" value="F:RNA binding"/>
    <property type="evidence" value="ECO:0007669"/>
    <property type="project" value="TreeGrafter"/>
</dbReference>
<dbReference type="EMBL" id="CAJNDS010000117">
    <property type="protein sequence ID" value="CAE6964360.1"/>
    <property type="molecule type" value="Genomic_DNA"/>
</dbReference>
<dbReference type="Proteomes" id="UP000604046">
    <property type="component" value="Unassembled WGS sequence"/>
</dbReference>
<name>A0A812HXU7_9DINO</name>
<feature type="compositionally biased region" description="Acidic residues" evidence="4">
    <location>
        <begin position="92"/>
        <end position="124"/>
    </location>
</feature>
<feature type="region of interest" description="Disordered" evidence="4">
    <location>
        <begin position="1"/>
        <end position="24"/>
    </location>
</feature>
<feature type="region of interest" description="Disordered" evidence="4">
    <location>
        <begin position="44"/>
        <end position="165"/>
    </location>
</feature>
<keyword evidence="6" id="KW-1185">Reference proteome</keyword>
<reference evidence="5" key="1">
    <citation type="submission" date="2021-02" db="EMBL/GenBank/DDBJ databases">
        <authorList>
            <person name="Dougan E. K."/>
            <person name="Rhodes N."/>
            <person name="Thang M."/>
            <person name="Chan C."/>
        </authorList>
    </citation>
    <scope>NUCLEOTIDE SEQUENCE</scope>
</reference>
<keyword evidence="2" id="KW-0507">mRNA processing</keyword>
<evidence type="ECO:0000256" key="3">
    <source>
        <dbReference type="ARBA" id="ARBA00023187"/>
    </source>
</evidence>
<dbReference type="GO" id="GO:0071013">
    <property type="term" value="C:catalytic step 2 spliceosome"/>
    <property type="evidence" value="ECO:0007669"/>
    <property type="project" value="TreeGrafter"/>
</dbReference>
<comment type="caution">
    <text evidence="5">The sequence shown here is derived from an EMBL/GenBank/DDBJ whole genome shotgun (WGS) entry which is preliminary data.</text>
</comment>
<evidence type="ECO:0000313" key="5">
    <source>
        <dbReference type="EMBL" id="CAE6964360.1"/>
    </source>
</evidence>
<evidence type="ECO:0000256" key="1">
    <source>
        <dbReference type="ARBA" id="ARBA00006644"/>
    </source>
</evidence>